<gene>
    <name evidence="2" type="ORF">RCO7_02508</name>
</gene>
<evidence type="ECO:0000256" key="1">
    <source>
        <dbReference type="SAM" id="SignalP"/>
    </source>
</evidence>
<protein>
    <recommendedName>
        <fullName evidence="4">GEgh 16 protein</fullName>
    </recommendedName>
</protein>
<feature type="chain" id="PRO_5009445334" description="GEgh 16 protein" evidence="1">
    <location>
        <begin position="20"/>
        <end position="159"/>
    </location>
</feature>
<evidence type="ECO:0008006" key="4">
    <source>
        <dbReference type="Google" id="ProtNLM"/>
    </source>
</evidence>
<dbReference type="GO" id="GO:0046872">
    <property type="term" value="F:metal ion binding"/>
    <property type="evidence" value="ECO:0007669"/>
    <property type="project" value="InterPro"/>
</dbReference>
<name>A0A1E1JUN8_9HELO</name>
<keyword evidence="3" id="KW-1185">Reference proteome</keyword>
<comment type="caution">
    <text evidence="2">The sequence shown here is derived from an EMBL/GenBank/DDBJ whole genome shotgun (WGS) entry which is preliminary data.</text>
</comment>
<dbReference type="AlphaFoldDB" id="A0A1E1JUN8"/>
<dbReference type="PROSITE" id="PS01047">
    <property type="entry name" value="HMA_1"/>
    <property type="match status" value="1"/>
</dbReference>
<dbReference type="InterPro" id="IPR021476">
    <property type="entry name" value="Egh16-like"/>
</dbReference>
<sequence length="159" mass="16189">MQFATSIFTVLACATAVNAHGHLIKPLAIMHTGAPQGNPDIRIPAQGCGAGVTISGKAAATFKAGSSGTTTWSMTNGDGGGPLSVSFDTTGKGTSFKDVAKITKNLEGVNGGVSNEVPRGPHDIIFTVPKIKCTGCVMQVRQNIQGKDGFGSCVVVDIV</sequence>
<keyword evidence="1" id="KW-0732">Signal</keyword>
<dbReference type="EMBL" id="FJUW01000003">
    <property type="protein sequence ID" value="CZS89607.1"/>
    <property type="molecule type" value="Genomic_DNA"/>
</dbReference>
<dbReference type="Proteomes" id="UP000178129">
    <property type="component" value="Unassembled WGS sequence"/>
</dbReference>
<evidence type="ECO:0000313" key="3">
    <source>
        <dbReference type="Proteomes" id="UP000178129"/>
    </source>
</evidence>
<organism evidence="2 3">
    <name type="scientific">Rhynchosporium graminicola</name>
    <dbReference type="NCBI Taxonomy" id="2792576"/>
    <lineage>
        <taxon>Eukaryota</taxon>
        <taxon>Fungi</taxon>
        <taxon>Dikarya</taxon>
        <taxon>Ascomycota</taxon>
        <taxon>Pezizomycotina</taxon>
        <taxon>Leotiomycetes</taxon>
        <taxon>Helotiales</taxon>
        <taxon>Ploettnerulaceae</taxon>
        <taxon>Rhynchosporium</taxon>
    </lineage>
</organism>
<accession>A0A1E1JUN8</accession>
<dbReference type="InParanoid" id="A0A1E1JUN8"/>
<proteinExistence type="predicted"/>
<dbReference type="Pfam" id="PF11327">
    <property type="entry name" value="Egh16-like"/>
    <property type="match status" value="1"/>
</dbReference>
<feature type="signal peptide" evidence="1">
    <location>
        <begin position="1"/>
        <end position="19"/>
    </location>
</feature>
<evidence type="ECO:0000313" key="2">
    <source>
        <dbReference type="EMBL" id="CZS89607.1"/>
    </source>
</evidence>
<dbReference type="InterPro" id="IPR017969">
    <property type="entry name" value="Heavy-metal-associated_CS"/>
</dbReference>
<reference evidence="3" key="1">
    <citation type="submission" date="2016-03" db="EMBL/GenBank/DDBJ databases">
        <authorList>
            <person name="Ploux O."/>
        </authorList>
    </citation>
    <scope>NUCLEOTIDE SEQUENCE [LARGE SCALE GENOMIC DNA]</scope>
    <source>
        <strain evidence="3">UK7</strain>
    </source>
</reference>